<protein>
    <recommendedName>
        <fullName evidence="7">Deoxyribose-phosphate aldolase</fullName>
        <shortName evidence="7">DERA</shortName>
        <ecNumber evidence="7">4.1.2.4</ecNumber>
    </recommendedName>
    <alternativeName>
        <fullName evidence="7">2-deoxy-D-ribose 5-phosphate aldolase</fullName>
    </alternativeName>
    <alternativeName>
        <fullName evidence="7">Phosphodeoxyriboaldolase</fullName>
        <shortName evidence="7">Deoxyriboaldolase</shortName>
    </alternativeName>
</protein>
<evidence type="ECO:0000256" key="6">
    <source>
        <dbReference type="ARBA" id="ARBA00056337"/>
    </source>
</evidence>
<dbReference type="EC" id="4.1.2.4" evidence="7"/>
<dbReference type="SUPFAM" id="SSF51569">
    <property type="entry name" value="Aldolase"/>
    <property type="match status" value="1"/>
</dbReference>
<dbReference type="AlphaFoldDB" id="A0A212LHK1"/>
<dbReference type="EMBL" id="FMJD01000008">
    <property type="protein sequence ID" value="SCM77024.1"/>
    <property type="molecule type" value="Genomic_DNA"/>
</dbReference>
<dbReference type="GO" id="GO:0005737">
    <property type="term" value="C:cytoplasm"/>
    <property type="evidence" value="ECO:0007669"/>
    <property type="project" value="UniProtKB-SubCell"/>
</dbReference>
<dbReference type="PANTHER" id="PTHR10889:SF1">
    <property type="entry name" value="DEOXYRIBOSE-PHOSPHATE ALDOLASE"/>
    <property type="match status" value="1"/>
</dbReference>
<dbReference type="NCBIfam" id="TIGR00126">
    <property type="entry name" value="deoC"/>
    <property type="match status" value="1"/>
</dbReference>
<sequence length="224" mass="22654">MSITSSAALAAIIDHTILRPDATEADVEQFCAEALQWSFASVCVNPLNIPRVAAALGGSPVKACSVVGFPLGATSTDVKRREVEWVVAEGAAEVDMVISIGTLKSVGAGPVGEEVAALKAACGTALLKVILETALLTDAEIVAASLAAEAAGADFVKTSTGFTQKGATVEAVALIRRTVRPDIGVKASGGIRSFAEAMAMVGAGASRIGTSRGTALMREAHFGA</sequence>
<evidence type="ECO:0000256" key="1">
    <source>
        <dbReference type="ARBA" id="ARBA00010936"/>
    </source>
</evidence>
<dbReference type="GO" id="GO:0009264">
    <property type="term" value="P:deoxyribonucleotide catabolic process"/>
    <property type="evidence" value="ECO:0007669"/>
    <property type="project" value="UniProtKB-UniRule"/>
</dbReference>
<dbReference type="GO" id="GO:0004139">
    <property type="term" value="F:deoxyribose-phosphate aldolase activity"/>
    <property type="evidence" value="ECO:0007669"/>
    <property type="project" value="UniProtKB-UniRule"/>
</dbReference>
<evidence type="ECO:0000256" key="3">
    <source>
        <dbReference type="ARBA" id="ARBA00023239"/>
    </source>
</evidence>
<dbReference type="GO" id="GO:0006018">
    <property type="term" value="P:2-deoxyribose 1-phosphate catabolic process"/>
    <property type="evidence" value="ECO:0007669"/>
    <property type="project" value="UniProtKB-UniRule"/>
</dbReference>
<reference evidence="8" key="1">
    <citation type="submission" date="2016-08" db="EMBL/GenBank/DDBJ databases">
        <authorList>
            <person name="Seilhamer J.J."/>
        </authorList>
    </citation>
    <scope>NUCLEOTIDE SEQUENCE</scope>
    <source>
        <strain evidence="8">86</strain>
    </source>
</reference>
<dbReference type="HAMAP" id="MF_00114">
    <property type="entry name" value="DeoC_type1"/>
    <property type="match status" value="1"/>
</dbReference>
<keyword evidence="2 7" id="KW-0963">Cytoplasm</keyword>
<evidence type="ECO:0000313" key="8">
    <source>
        <dbReference type="EMBL" id="SCM77024.1"/>
    </source>
</evidence>
<comment type="catalytic activity">
    <reaction evidence="5 7">
        <text>2-deoxy-D-ribose 5-phosphate = D-glyceraldehyde 3-phosphate + acetaldehyde</text>
        <dbReference type="Rhea" id="RHEA:12821"/>
        <dbReference type="ChEBI" id="CHEBI:15343"/>
        <dbReference type="ChEBI" id="CHEBI:59776"/>
        <dbReference type="ChEBI" id="CHEBI:62877"/>
        <dbReference type="EC" id="4.1.2.4"/>
    </reaction>
</comment>
<feature type="active site" description="Proton donor/acceptor" evidence="7">
    <location>
        <position position="186"/>
    </location>
</feature>
<comment type="function">
    <text evidence="6 7">Catalyzes a reversible aldol reaction between acetaldehyde and D-glyceraldehyde 3-phosphate to generate 2-deoxy-D-ribose 5-phosphate.</text>
</comment>
<comment type="subcellular location">
    <subcellularLocation>
        <location evidence="7">Cytoplasm</location>
    </subcellularLocation>
</comment>
<keyword evidence="4 7" id="KW-0704">Schiff base</keyword>
<dbReference type="CDD" id="cd00959">
    <property type="entry name" value="DeoC"/>
    <property type="match status" value="1"/>
</dbReference>
<evidence type="ECO:0000256" key="4">
    <source>
        <dbReference type="ARBA" id="ARBA00023270"/>
    </source>
</evidence>
<accession>A0A212LHK1</accession>
<dbReference type="Pfam" id="PF01791">
    <property type="entry name" value="DeoC"/>
    <property type="match status" value="1"/>
</dbReference>
<feature type="active site" description="Schiff-base intermediate with acetaldehyde" evidence="7">
    <location>
        <position position="157"/>
    </location>
</feature>
<dbReference type="PIRSF" id="PIRSF001357">
    <property type="entry name" value="DeoC"/>
    <property type="match status" value="1"/>
</dbReference>
<dbReference type="Gene3D" id="3.20.20.70">
    <property type="entry name" value="Aldolase class I"/>
    <property type="match status" value="1"/>
</dbReference>
<dbReference type="RefSeq" id="WP_100083038.1">
    <property type="nucleotide sequence ID" value="NZ_LT608334.1"/>
</dbReference>
<evidence type="ECO:0000256" key="5">
    <source>
        <dbReference type="ARBA" id="ARBA00048791"/>
    </source>
</evidence>
<dbReference type="GO" id="GO:0016052">
    <property type="term" value="P:carbohydrate catabolic process"/>
    <property type="evidence" value="ECO:0007669"/>
    <property type="project" value="TreeGrafter"/>
</dbReference>
<keyword evidence="3 7" id="KW-0456">Lyase</keyword>
<dbReference type="UniPathway" id="UPA00002">
    <property type="reaction ID" value="UER00468"/>
</dbReference>
<organism evidence="8">
    <name type="scientific">uncultured Pleomorphomonas sp</name>
    <dbReference type="NCBI Taxonomy" id="442121"/>
    <lineage>
        <taxon>Bacteria</taxon>
        <taxon>Pseudomonadati</taxon>
        <taxon>Pseudomonadota</taxon>
        <taxon>Alphaproteobacteria</taxon>
        <taxon>Hyphomicrobiales</taxon>
        <taxon>Pleomorphomonadaceae</taxon>
        <taxon>Pleomorphomonas</taxon>
        <taxon>environmental samples</taxon>
    </lineage>
</organism>
<dbReference type="InterPro" id="IPR013785">
    <property type="entry name" value="Aldolase_TIM"/>
</dbReference>
<feature type="active site" description="Proton donor/acceptor" evidence="7">
    <location>
        <position position="95"/>
    </location>
</feature>
<comment type="similarity">
    <text evidence="1 7">Belongs to the DeoC/FbaB aldolase family. DeoC type 1 subfamily.</text>
</comment>
<proteinExistence type="inferred from homology"/>
<dbReference type="FunFam" id="3.20.20.70:FF:000044">
    <property type="entry name" value="Deoxyribose-phosphate aldolase"/>
    <property type="match status" value="1"/>
</dbReference>
<dbReference type="InterPro" id="IPR028581">
    <property type="entry name" value="DeoC_typeI"/>
</dbReference>
<name>A0A212LHK1_9HYPH</name>
<gene>
    <name evidence="7 8" type="primary">deoC</name>
    <name evidence="8" type="ORF">KL86PLE_40829</name>
</gene>
<evidence type="ECO:0000256" key="2">
    <source>
        <dbReference type="ARBA" id="ARBA00022490"/>
    </source>
</evidence>
<evidence type="ECO:0000256" key="7">
    <source>
        <dbReference type="HAMAP-Rule" id="MF_00114"/>
    </source>
</evidence>
<dbReference type="InterPro" id="IPR011343">
    <property type="entry name" value="DeoC"/>
</dbReference>
<dbReference type="PANTHER" id="PTHR10889">
    <property type="entry name" value="DEOXYRIBOSE-PHOSPHATE ALDOLASE"/>
    <property type="match status" value="1"/>
</dbReference>
<comment type="pathway">
    <text evidence="7">Carbohydrate degradation; 2-deoxy-D-ribose 1-phosphate degradation; D-glyceraldehyde 3-phosphate and acetaldehyde from 2-deoxy-alpha-D-ribose 1-phosphate: step 2/2.</text>
</comment>
<dbReference type="InterPro" id="IPR002915">
    <property type="entry name" value="DeoC/FbaB/LacD_aldolase"/>
</dbReference>
<dbReference type="SMART" id="SM01133">
    <property type="entry name" value="DeoC"/>
    <property type="match status" value="1"/>
</dbReference>